<evidence type="ECO:0000256" key="2">
    <source>
        <dbReference type="SAM" id="Phobius"/>
    </source>
</evidence>
<feature type="transmembrane region" description="Helical" evidence="2">
    <location>
        <begin position="66"/>
        <end position="88"/>
    </location>
</feature>
<evidence type="ECO:0000313" key="3">
    <source>
        <dbReference type="EMBL" id="KPM45727.1"/>
    </source>
</evidence>
<proteinExistence type="predicted"/>
<evidence type="ECO:0000256" key="1">
    <source>
        <dbReference type="SAM" id="MobiDB-lite"/>
    </source>
</evidence>
<keyword evidence="2" id="KW-1133">Transmembrane helix</keyword>
<name>A0A0P7BVG0_9HYPO</name>
<gene>
    <name evidence="3" type="ORF">AK830_g771</name>
</gene>
<keyword evidence="4" id="KW-1185">Reference proteome</keyword>
<accession>A0A0P7BVG0</accession>
<sequence>MTHHCPIHGHYGHHNHNHGHAATVTVTQTMLLSDPRSHELAQRLIEVSDKLSAIIEHGLPKWDTGFFKVILLLLVLCLFAQAGAASAWRPVAPPDLKNSRDPKAKAGAIKETQPSQKAHVPTGKKAIKMDTVEDASWWQE</sequence>
<feature type="region of interest" description="Disordered" evidence="1">
    <location>
        <begin position="90"/>
        <end position="125"/>
    </location>
</feature>
<dbReference type="EMBL" id="LKCW01000005">
    <property type="protein sequence ID" value="KPM45727.1"/>
    <property type="molecule type" value="Genomic_DNA"/>
</dbReference>
<organism evidence="3 4">
    <name type="scientific">Neonectria ditissima</name>
    <dbReference type="NCBI Taxonomy" id="78410"/>
    <lineage>
        <taxon>Eukaryota</taxon>
        <taxon>Fungi</taxon>
        <taxon>Dikarya</taxon>
        <taxon>Ascomycota</taxon>
        <taxon>Pezizomycotina</taxon>
        <taxon>Sordariomycetes</taxon>
        <taxon>Hypocreomycetidae</taxon>
        <taxon>Hypocreales</taxon>
        <taxon>Nectriaceae</taxon>
        <taxon>Neonectria</taxon>
    </lineage>
</organism>
<reference evidence="3 4" key="1">
    <citation type="submission" date="2015-09" db="EMBL/GenBank/DDBJ databases">
        <title>Draft genome of a European isolate of the apple canker pathogen Neonectria ditissima.</title>
        <authorList>
            <person name="Gomez-Cortecero A."/>
            <person name="Harrison R.J."/>
            <person name="Armitage A.D."/>
        </authorList>
    </citation>
    <scope>NUCLEOTIDE SEQUENCE [LARGE SCALE GENOMIC DNA]</scope>
    <source>
        <strain evidence="3 4">R09/05</strain>
    </source>
</reference>
<keyword evidence="2" id="KW-0812">Transmembrane</keyword>
<comment type="caution">
    <text evidence="3">The sequence shown here is derived from an EMBL/GenBank/DDBJ whole genome shotgun (WGS) entry which is preliminary data.</text>
</comment>
<evidence type="ECO:0000313" key="4">
    <source>
        <dbReference type="Proteomes" id="UP000050424"/>
    </source>
</evidence>
<protein>
    <submittedName>
        <fullName evidence="3">Uncharacterized protein</fullName>
    </submittedName>
</protein>
<dbReference type="Proteomes" id="UP000050424">
    <property type="component" value="Unassembled WGS sequence"/>
</dbReference>
<keyword evidence="2" id="KW-0472">Membrane</keyword>
<dbReference type="AlphaFoldDB" id="A0A0P7BVG0"/>